<organism evidence="1">
    <name type="scientific">Rhipicephalus microplus</name>
    <name type="common">Cattle tick</name>
    <name type="synonym">Boophilus microplus</name>
    <dbReference type="NCBI Taxonomy" id="6941"/>
    <lineage>
        <taxon>Eukaryota</taxon>
        <taxon>Metazoa</taxon>
        <taxon>Ecdysozoa</taxon>
        <taxon>Arthropoda</taxon>
        <taxon>Chelicerata</taxon>
        <taxon>Arachnida</taxon>
        <taxon>Acari</taxon>
        <taxon>Parasitiformes</taxon>
        <taxon>Ixodida</taxon>
        <taxon>Ixodoidea</taxon>
        <taxon>Ixodidae</taxon>
        <taxon>Rhipicephalinae</taxon>
        <taxon>Rhipicephalus</taxon>
        <taxon>Boophilus</taxon>
    </lineage>
</organism>
<sequence length="119" mass="13893">MNNVECDAKTQTPIHTHTQTHLSLVLEITLFLTTREWNLSPLCMLFVNMSNGKEKNFLWIYNKTENNCTDLFWNPERKKPLGIISLLNSVEQCSIMRLCRCALGSTFRGAQWRLIKLIY</sequence>
<evidence type="ECO:0000313" key="1">
    <source>
        <dbReference type="EMBL" id="NIE49651.1"/>
    </source>
</evidence>
<dbReference type="EMBL" id="GIKN01007378">
    <property type="protein sequence ID" value="NIE49651.1"/>
    <property type="molecule type" value="Transcribed_RNA"/>
</dbReference>
<proteinExistence type="predicted"/>
<accession>A0A6G5AF71</accession>
<protein>
    <submittedName>
        <fullName evidence="1">Uncharacterized protein</fullName>
    </submittedName>
</protein>
<dbReference type="AlphaFoldDB" id="A0A6G5AF71"/>
<name>A0A6G5AF71_RHIMP</name>
<reference evidence="1" key="1">
    <citation type="submission" date="2020-03" db="EMBL/GenBank/DDBJ databases">
        <title>A transcriptome and proteome of the tick Rhipicephalus microplus shaped by the genetic composition of its hosts and developmental stage.</title>
        <authorList>
            <person name="Garcia G.R."/>
            <person name="Ribeiro J.M.C."/>
            <person name="Maruyama S.R."/>
            <person name="Gardinasse L.G."/>
            <person name="Nelson K."/>
            <person name="Ferreira B.R."/>
            <person name="Andrade T.G."/>
            <person name="Santos I.K.F.M."/>
        </authorList>
    </citation>
    <scope>NUCLEOTIDE SEQUENCE</scope>
    <source>
        <strain evidence="1">NSGR</strain>
        <tissue evidence="1">Salivary glands</tissue>
    </source>
</reference>